<evidence type="ECO:0000313" key="2">
    <source>
        <dbReference type="EMBL" id="EPY26613.1"/>
    </source>
</evidence>
<organism evidence="2 3">
    <name type="scientific">Strigomonas culicis</name>
    <dbReference type="NCBI Taxonomy" id="28005"/>
    <lineage>
        <taxon>Eukaryota</taxon>
        <taxon>Discoba</taxon>
        <taxon>Euglenozoa</taxon>
        <taxon>Kinetoplastea</taxon>
        <taxon>Metakinetoplastina</taxon>
        <taxon>Trypanosomatida</taxon>
        <taxon>Trypanosomatidae</taxon>
        <taxon>Strigomonadinae</taxon>
        <taxon>Strigomonas</taxon>
    </lineage>
</organism>
<dbReference type="Proteomes" id="UP000015354">
    <property type="component" value="Unassembled WGS sequence"/>
</dbReference>
<dbReference type="AlphaFoldDB" id="S9UCI4"/>
<dbReference type="GO" id="GO:0045905">
    <property type="term" value="P:positive regulation of translational termination"/>
    <property type="evidence" value="ECO:0007669"/>
    <property type="project" value="TreeGrafter"/>
</dbReference>
<accession>S9UCI4</accession>
<dbReference type="SMART" id="SM00558">
    <property type="entry name" value="JmjC"/>
    <property type="match status" value="1"/>
</dbReference>
<dbReference type="SUPFAM" id="SSF51197">
    <property type="entry name" value="Clavaminate synthase-like"/>
    <property type="match status" value="1"/>
</dbReference>
<name>S9UCI4_9TRYP</name>
<dbReference type="InterPro" id="IPR050910">
    <property type="entry name" value="JMJD6_ArgDemeth/LysHydrox"/>
</dbReference>
<dbReference type="GO" id="GO:0005634">
    <property type="term" value="C:nucleus"/>
    <property type="evidence" value="ECO:0007669"/>
    <property type="project" value="TreeGrafter"/>
</dbReference>
<keyword evidence="3" id="KW-1185">Reference proteome</keyword>
<comment type="caution">
    <text evidence="2">The sequence shown here is derived from an EMBL/GenBank/DDBJ whole genome shotgun (WGS) entry which is preliminary data.</text>
</comment>
<evidence type="ECO:0000259" key="1">
    <source>
        <dbReference type="PROSITE" id="PS51184"/>
    </source>
</evidence>
<proteinExistence type="predicted"/>
<protein>
    <recommendedName>
        <fullName evidence="1">JmjC domain-containing protein</fullName>
    </recommendedName>
</protein>
<dbReference type="GO" id="GO:0005737">
    <property type="term" value="C:cytoplasm"/>
    <property type="evidence" value="ECO:0007669"/>
    <property type="project" value="TreeGrafter"/>
</dbReference>
<dbReference type="EMBL" id="ATMH01006167">
    <property type="protein sequence ID" value="EPY26613.1"/>
    <property type="molecule type" value="Genomic_DNA"/>
</dbReference>
<evidence type="ECO:0000313" key="3">
    <source>
        <dbReference type="Proteomes" id="UP000015354"/>
    </source>
</evidence>
<sequence length="403" mass="44816">MPLSELLRAWAAASGEGAGSAAPGSLLYLRDWHLQRALETAPATAPRQPLYRVPSYLGGDWMDAFCRTESPEAPADGAGGTPPPLVRFGDEKSDYRFAYVGMPGTWTRLHYDVFGTYSWSFNVCGEKLWYFPTAASNAHILAHHTHGRPLPPDIRVMSGVEYFTVAQRPGDLVFVPSQYLHQVHNVTGETFPLSGGLEVELTVSLNHNWCNAYCMERMVSVFLQDVAALQRYLSREDVCAACGSSEPGQIRAFVDHLLRSGTNWNFASMLSFLPSASGRFAATHQPTRRYSGRRVCCKTSYSMFHWRNAHCSLLESGGTYNKGVYFRMFCSCILNRSPFPPPHMLLLLIVRIQLIFHTVSIASLHPLFLFLIAVALIPSFSSPLLSLPLCVASRVRFITSSCH</sequence>
<dbReference type="Pfam" id="PF02373">
    <property type="entry name" value="JmjC"/>
    <property type="match status" value="1"/>
</dbReference>
<dbReference type="PANTHER" id="PTHR12480:SF6">
    <property type="entry name" value="2-OXOGLUTARATE AND IRON-DEPENDENT OXYGENASE JMJD4"/>
    <property type="match status" value="1"/>
</dbReference>
<dbReference type="GO" id="GO:0043565">
    <property type="term" value="F:sequence-specific DNA binding"/>
    <property type="evidence" value="ECO:0007669"/>
    <property type="project" value="TreeGrafter"/>
</dbReference>
<reference evidence="2 3" key="1">
    <citation type="journal article" date="2013" name="PLoS ONE">
        <title>Predicting the Proteins of Angomonas deanei, Strigomonas culicis and Their Respective Endosymbionts Reveals New Aspects of the Trypanosomatidae Family.</title>
        <authorList>
            <person name="Motta M.C."/>
            <person name="Martins A.C."/>
            <person name="de Souza S.S."/>
            <person name="Catta-Preta C.M."/>
            <person name="Silva R."/>
            <person name="Klein C.C."/>
            <person name="de Almeida L.G."/>
            <person name="de Lima Cunha O."/>
            <person name="Ciapina L.P."/>
            <person name="Brocchi M."/>
            <person name="Colabardini A.C."/>
            <person name="de Araujo Lima B."/>
            <person name="Machado C.R."/>
            <person name="de Almeida Soares C.M."/>
            <person name="Probst C.M."/>
            <person name="de Menezes C.B."/>
            <person name="Thompson C.E."/>
            <person name="Bartholomeu D.C."/>
            <person name="Gradia D.F."/>
            <person name="Pavoni D.P."/>
            <person name="Grisard E.C."/>
            <person name="Fantinatti-Garboggini F."/>
            <person name="Marchini F.K."/>
            <person name="Rodrigues-Luiz G.F."/>
            <person name="Wagner G."/>
            <person name="Goldman G.H."/>
            <person name="Fietto J.L."/>
            <person name="Elias M.C."/>
            <person name="Goldman M.H."/>
            <person name="Sagot M.F."/>
            <person name="Pereira M."/>
            <person name="Stoco P.H."/>
            <person name="de Mendonca-Neto R.P."/>
            <person name="Teixeira S.M."/>
            <person name="Maciel T.E."/>
            <person name="de Oliveira Mendes T.A."/>
            <person name="Urmenyi T.P."/>
            <person name="de Souza W."/>
            <person name="Schenkman S."/>
            <person name="de Vasconcelos A.T."/>
        </authorList>
    </citation>
    <scope>NUCLEOTIDE SEQUENCE [LARGE SCALE GENOMIC DNA]</scope>
</reference>
<dbReference type="OrthoDB" id="203487at2759"/>
<dbReference type="GO" id="GO:0016706">
    <property type="term" value="F:2-oxoglutarate-dependent dioxygenase activity"/>
    <property type="evidence" value="ECO:0007669"/>
    <property type="project" value="TreeGrafter"/>
</dbReference>
<dbReference type="PANTHER" id="PTHR12480">
    <property type="entry name" value="ARGININE DEMETHYLASE AND LYSYL-HYDROXYLASE JMJD"/>
    <property type="match status" value="1"/>
</dbReference>
<gene>
    <name evidence="2" type="ORF">STCU_06167</name>
</gene>
<dbReference type="PROSITE" id="PS51184">
    <property type="entry name" value="JMJC"/>
    <property type="match status" value="1"/>
</dbReference>
<dbReference type="Gene3D" id="2.60.120.650">
    <property type="entry name" value="Cupin"/>
    <property type="match status" value="1"/>
</dbReference>
<feature type="domain" description="JmjC" evidence="1">
    <location>
        <begin position="42"/>
        <end position="226"/>
    </location>
</feature>
<dbReference type="InterPro" id="IPR003347">
    <property type="entry name" value="JmjC_dom"/>
</dbReference>